<evidence type="ECO:0000313" key="2">
    <source>
        <dbReference type="EMBL" id="NYG99787.1"/>
    </source>
</evidence>
<dbReference type="EMBL" id="JACBZY010000001">
    <property type="protein sequence ID" value="NYG99787.1"/>
    <property type="molecule type" value="Genomic_DNA"/>
</dbReference>
<comment type="caution">
    <text evidence="2">The sequence shown here is derived from an EMBL/GenBank/DDBJ whole genome shotgun (WGS) entry which is preliminary data.</text>
</comment>
<sequence>MSQLAPAPHDPVLVAVGDIQVTQHWIVTPSGTIPVSGANITAVDFSRVEQRIPTWAIVVAIVGFFVITLFSLLFLLAKEQRVVGHVQVTVQGPGFLHVVNLPVSQPGAAADVHGRVLFARQLAAAA</sequence>
<evidence type="ECO:0000313" key="3">
    <source>
        <dbReference type="Proteomes" id="UP000553888"/>
    </source>
</evidence>
<keyword evidence="1" id="KW-1133">Transmembrane helix</keyword>
<dbReference type="Proteomes" id="UP000553888">
    <property type="component" value="Unassembled WGS sequence"/>
</dbReference>
<gene>
    <name evidence="2" type="ORF">BJ979_002413</name>
</gene>
<keyword evidence="3" id="KW-1185">Reference proteome</keyword>
<evidence type="ECO:0000256" key="1">
    <source>
        <dbReference type="SAM" id="Phobius"/>
    </source>
</evidence>
<organism evidence="2 3">
    <name type="scientific">Schumannella luteola</name>
    <dbReference type="NCBI Taxonomy" id="472059"/>
    <lineage>
        <taxon>Bacteria</taxon>
        <taxon>Bacillati</taxon>
        <taxon>Actinomycetota</taxon>
        <taxon>Actinomycetes</taxon>
        <taxon>Micrococcales</taxon>
        <taxon>Microbacteriaceae</taxon>
        <taxon>Schumannella</taxon>
    </lineage>
</organism>
<reference evidence="2 3" key="1">
    <citation type="submission" date="2020-07" db="EMBL/GenBank/DDBJ databases">
        <title>Sequencing the genomes of 1000 actinobacteria strains.</title>
        <authorList>
            <person name="Klenk H.-P."/>
        </authorList>
    </citation>
    <scope>NUCLEOTIDE SEQUENCE [LARGE SCALE GENOMIC DNA]</scope>
    <source>
        <strain evidence="2 3">DSM 23141</strain>
    </source>
</reference>
<keyword evidence="1" id="KW-0812">Transmembrane</keyword>
<accession>A0A852YIN7</accession>
<dbReference type="AlphaFoldDB" id="A0A852YIN7"/>
<keyword evidence="1" id="KW-0472">Membrane</keyword>
<dbReference type="RefSeq" id="WP_179568195.1">
    <property type="nucleotide sequence ID" value="NZ_JACBZY010000001.1"/>
</dbReference>
<feature type="transmembrane region" description="Helical" evidence="1">
    <location>
        <begin position="55"/>
        <end position="77"/>
    </location>
</feature>
<name>A0A852YIN7_9MICO</name>
<protein>
    <submittedName>
        <fullName evidence="2">Uncharacterized protein</fullName>
    </submittedName>
</protein>
<proteinExistence type="predicted"/>